<dbReference type="EMBL" id="DVKI01000014">
    <property type="protein sequence ID" value="HIT16835.1"/>
    <property type="molecule type" value="Genomic_DNA"/>
</dbReference>
<dbReference type="InterPro" id="IPR013792">
    <property type="entry name" value="RNA3'P_cycl/enolpyr_Trfase_a/b"/>
</dbReference>
<accession>A0A9D1G7K0</accession>
<dbReference type="PANTHER" id="PTHR21090">
    <property type="entry name" value="AROM/DEHYDROQUINATE SYNTHASE"/>
    <property type="match status" value="1"/>
</dbReference>
<dbReference type="SUPFAM" id="SSF55205">
    <property type="entry name" value="EPT/RTPC-like"/>
    <property type="match status" value="1"/>
</dbReference>
<dbReference type="AlphaFoldDB" id="A0A9D1G7K0"/>
<dbReference type="PANTHER" id="PTHR21090:SF5">
    <property type="entry name" value="PENTAFUNCTIONAL AROM POLYPEPTIDE"/>
    <property type="match status" value="1"/>
</dbReference>
<dbReference type="GO" id="GO:0003866">
    <property type="term" value="F:3-phosphoshikimate 1-carboxyvinyltransferase activity"/>
    <property type="evidence" value="ECO:0007669"/>
    <property type="project" value="TreeGrafter"/>
</dbReference>
<evidence type="ECO:0000313" key="3">
    <source>
        <dbReference type="EMBL" id="HIT16835.1"/>
    </source>
</evidence>
<keyword evidence="1" id="KW-0808">Transferase</keyword>
<dbReference type="Pfam" id="PF00275">
    <property type="entry name" value="EPSP_synthase"/>
    <property type="match status" value="1"/>
</dbReference>
<evidence type="ECO:0000256" key="1">
    <source>
        <dbReference type="ARBA" id="ARBA00022679"/>
    </source>
</evidence>
<dbReference type="GO" id="GO:0009423">
    <property type="term" value="P:chorismate biosynthetic process"/>
    <property type="evidence" value="ECO:0007669"/>
    <property type="project" value="TreeGrafter"/>
</dbReference>
<dbReference type="Proteomes" id="UP000886893">
    <property type="component" value="Unassembled WGS sequence"/>
</dbReference>
<organism evidence="3 4">
    <name type="scientific">Candidatus Caccosoma faecigallinarum</name>
    <dbReference type="NCBI Taxonomy" id="2840720"/>
    <lineage>
        <taxon>Bacteria</taxon>
        <taxon>Bacillati</taxon>
        <taxon>Bacillota</taxon>
        <taxon>Bacillota incertae sedis</taxon>
        <taxon>Candidatus Caccosoma</taxon>
    </lineage>
</organism>
<comment type="caution">
    <text evidence="3">The sequence shown here is derived from an EMBL/GenBank/DDBJ whole genome shotgun (WGS) entry which is preliminary data.</text>
</comment>
<feature type="domain" description="Enolpyruvate transferase" evidence="2">
    <location>
        <begin position="16"/>
        <end position="193"/>
    </location>
</feature>
<evidence type="ECO:0000313" key="4">
    <source>
        <dbReference type="Proteomes" id="UP000886893"/>
    </source>
</evidence>
<dbReference type="InterPro" id="IPR001986">
    <property type="entry name" value="Enolpyruvate_Tfrase_dom"/>
</dbReference>
<proteinExistence type="predicted"/>
<gene>
    <name evidence="3" type="ORF">IAD04_00425</name>
</gene>
<evidence type="ECO:0000259" key="2">
    <source>
        <dbReference type="Pfam" id="PF00275"/>
    </source>
</evidence>
<protein>
    <submittedName>
        <fullName evidence="3">3-phosphoshikimate 1-carboxyvinyltransferase</fullName>
    </submittedName>
</protein>
<dbReference type="InterPro" id="IPR036968">
    <property type="entry name" value="Enolpyruvate_Tfrase_sf"/>
</dbReference>
<feature type="non-terminal residue" evidence="3">
    <location>
        <position position="193"/>
    </location>
</feature>
<dbReference type="Gene3D" id="3.65.10.10">
    <property type="entry name" value="Enolpyruvate transferase domain"/>
    <property type="match status" value="1"/>
</dbReference>
<name>A0A9D1G7K0_9FIRM</name>
<reference evidence="3" key="2">
    <citation type="journal article" date="2021" name="PeerJ">
        <title>Extensive microbial diversity within the chicken gut microbiome revealed by metagenomics and culture.</title>
        <authorList>
            <person name="Gilroy R."/>
            <person name="Ravi A."/>
            <person name="Getino M."/>
            <person name="Pursley I."/>
            <person name="Horton D.L."/>
            <person name="Alikhan N.F."/>
            <person name="Baker D."/>
            <person name="Gharbi K."/>
            <person name="Hall N."/>
            <person name="Watson M."/>
            <person name="Adriaenssens E.M."/>
            <person name="Foster-Nyarko E."/>
            <person name="Jarju S."/>
            <person name="Secka A."/>
            <person name="Antonio M."/>
            <person name="Oren A."/>
            <person name="Chaudhuri R.R."/>
            <person name="La Ragione R."/>
            <person name="Hildebrand F."/>
            <person name="Pallen M.J."/>
        </authorList>
    </citation>
    <scope>NUCLEOTIDE SEQUENCE</scope>
    <source>
        <strain evidence="3">14508</strain>
    </source>
</reference>
<reference evidence="3" key="1">
    <citation type="submission" date="2020-10" db="EMBL/GenBank/DDBJ databases">
        <authorList>
            <person name="Gilroy R."/>
        </authorList>
    </citation>
    <scope>NUCLEOTIDE SEQUENCE</scope>
    <source>
        <strain evidence="3">14508</strain>
    </source>
</reference>
<sequence length="193" mass="21440">MKVKVYPSTIDTNPFINLPPSKSIAHRAIICASLANGTSKLTPIEYSEDILATINGAKELGSTITTLDDTLLIQGNGFIKNTTHEIYCNESASTLRFFIPLFALLNQNSVFIGKKSLLSRPLQIYQDLFQKMNLMFVTHPDYISIHGPLKGGEFSIRGNVSSQFISGLFFALPLCQENSIIEVTEKIESYPYI</sequence>